<dbReference type="InterPro" id="IPR036388">
    <property type="entry name" value="WH-like_DNA-bd_sf"/>
</dbReference>
<dbReference type="SUPFAM" id="SSF46785">
    <property type="entry name" value="Winged helix' DNA-binding domain"/>
    <property type="match status" value="1"/>
</dbReference>
<dbReference type="Pfam" id="PF09339">
    <property type="entry name" value="HTH_IclR"/>
    <property type="match status" value="1"/>
</dbReference>
<name>A0A225MB72_9BURK</name>
<dbReference type="GO" id="GO:0045892">
    <property type="term" value="P:negative regulation of DNA-templated transcription"/>
    <property type="evidence" value="ECO:0007669"/>
    <property type="project" value="TreeGrafter"/>
</dbReference>
<feature type="domain" description="IclR-ED" evidence="5">
    <location>
        <begin position="66"/>
        <end position="247"/>
    </location>
</feature>
<proteinExistence type="predicted"/>
<keyword evidence="7" id="KW-1185">Reference proteome</keyword>
<dbReference type="Proteomes" id="UP000214603">
    <property type="component" value="Unassembled WGS sequence"/>
</dbReference>
<dbReference type="OrthoDB" id="13103at2"/>
<evidence type="ECO:0000259" key="4">
    <source>
        <dbReference type="PROSITE" id="PS51077"/>
    </source>
</evidence>
<keyword evidence="3" id="KW-0804">Transcription</keyword>
<organism evidence="6 7">
    <name type="scientific">Candidimonas nitroreducens</name>
    <dbReference type="NCBI Taxonomy" id="683354"/>
    <lineage>
        <taxon>Bacteria</taxon>
        <taxon>Pseudomonadati</taxon>
        <taxon>Pseudomonadota</taxon>
        <taxon>Betaproteobacteria</taxon>
        <taxon>Burkholderiales</taxon>
        <taxon>Alcaligenaceae</taxon>
        <taxon>Candidimonas</taxon>
    </lineage>
</organism>
<dbReference type="Gene3D" id="3.30.450.40">
    <property type="match status" value="1"/>
</dbReference>
<dbReference type="InterPro" id="IPR029016">
    <property type="entry name" value="GAF-like_dom_sf"/>
</dbReference>
<keyword evidence="1" id="KW-0805">Transcription regulation</keyword>
<dbReference type="AlphaFoldDB" id="A0A225MB72"/>
<dbReference type="GO" id="GO:0003700">
    <property type="term" value="F:DNA-binding transcription factor activity"/>
    <property type="evidence" value="ECO:0007669"/>
    <property type="project" value="TreeGrafter"/>
</dbReference>
<dbReference type="GO" id="GO:0003677">
    <property type="term" value="F:DNA binding"/>
    <property type="evidence" value="ECO:0007669"/>
    <property type="project" value="UniProtKB-KW"/>
</dbReference>
<dbReference type="InterPro" id="IPR050707">
    <property type="entry name" value="HTH_MetabolicPath_Reg"/>
</dbReference>
<gene>
    <name evidence="6" type="ORF">CEY11_18405</name>
</gene>
<dbReference type="PROSITE" id="PS51078">
    <property type="entry name" value="ICLR_ED"/>
    <property type="match status" value="1"/>
</dbReference>
<dbReference type="PANTHER" id="PTHR30136">
    <property type="entry name" value="HELIX-TURN-HELIX TRANSCRIPTIONAL REGULATOR, ICLR FAMILY"/>
    <property type="match status" value="1"/>
</dbReference>
<reference evidence="7" key="1">
    <citation type="submission" date="2017-06" db="EMBL/GenBank/DDBJ databases">
        <title>Herbaspirillum phytohormonus sp. nov., isolated from the root nodule of Robinia pseudoacacia in lead-zinc mine.</title>
        <authorList>
            <person name="Fan M."/>
            <person name="Lin Y."/>
        </authorList>
    </citation>
    <scope>NUCLEOTIDE SEQUENCE [LARGE SCALE GENOMIC DNA]</scope>
    <source>
        <strain evidence="7">SC-089</strain>
    </source>
</reference>
<dbReference type="Pfam" id="PF01614">
    <property type="entry name" value="IclR_C"/>
    <property type="match status" value="1"/>
</dbReference>
<protein>
    <submittedName>
        <fullName evidence="6">IclR family transcriptional regulator</fullName>
    </submittedName>
</protein>
<dbReference type="RefSeq" id="WP_088604858.1">
    <property type="nucleotide sequence ID" value="NZ_NJIH01000010.1"/>
</dbReference>
<accession>A0A225MB72</accession>
<dbReference type="InterPro" id="IPR036390">
    <property type="entry name" value="WH_DNA-bd_sf"/>
</dbReference>
<evidence type="ECO:0000259" key="5">
    <source>
        <dbReference type="PROSITE" id="PS51078"/>
    </source>
</evidence>
<dbReference type="InterPro" id="IPR014757">
    <property type="entry name" value="Tscrpt_reg_IclR_C"/>
</dbReference>
<evidence type="ECO:0000256" key="3">
    <source>
        <dbReference type="ARBA" id="ARBA00023163"/>
    </source>
</evidence>
<dbReference type="Gene3D" id="1.10.10.10">
    <property type="entry name" value="Winged helix-like DNA-binding domain superfamily/Winged helix DNA-binding domain"/>
    <property type="match status" value="1"/>
</dbReference>
<evidence type="ECO:0000313" key="7">
    <source>
        <dbReference type="Proteomes" id="UP000214603"/>
    </source>
</evidence>
<comment type="caution">
    <text evidence="6">The sequence shown here is derived from an EMBL/GenBank/DDBJ whole genome shotgun (WGS) entry which is preliminary data.</text>
</comment>
<dbReference type="EMBL" id="NJIH01000010">
    <property type="protein sequence ID" value="OWT56851.1"/>
    <property type="molecule type" value="Genomic_DNA"/>
</dbReference>
<sequence>MDKTLLKGLAVLETVASMRGDVQTIDELASQMGLTRSNAHRTLQTLIHAGYVERDKGRSGFHSTMKLFELGARSVRKLDIRKVALPFMERLSKVTHETLHLSVLIDLEVVYIEKIDGVLPIRAYTSLGGRAPAYAVATGKALLAAADDEYLSRFGNEFVGYTPATITDLSVLKRELRKVMANGYAVNRGEWRDGVGGVAAPVFDGSNKAVAALGISGPLERQTAAAIKEFGPLIARVALQLSKALGYTRDYGGSLM</sequence>
<dbReference type="PANTHER" id="PTHR30136:SF24">
    <property type="entry name" value="HTH-TYPE TRANSCRIPTIONAL REPRESSOR ALLR"/>
    <property type="match status" value="1"/>
</dbReference>
<keyword evidence="2" id="KW-0238">DNA-binding</keyword>
<dbReference type="SMART" id="SM00346">
    <property type="entry name" value="HTH_ICLR"/>
    <property type="match status" value="1"/>
</dbReference>
<evidence type="ECO:0000256" key="2">
    <source>
        <dbReference type="ARBA" id="ARBA00023125"/>
    </source>
</evidence>
<evidence type="ECO:0000256" key="1">
    <source>
        <dbReference type="ARBA" id="ARBA00023015"/>
    </source>
</evidence>
<dbReference type="PROSITE" id="PS51077">
    <property type="entry name" value="HTH_ICLR"/>
    <property type="match status" value="1"/>
</dbReference>
<dbReference type="InterPro" id="IPR005471">
    <property type="entry name" value="Tscrpt_reg_IclR_N"/>
</dbReference>
<evidence type="ECO:0000313" key="6">
    <source>
        <dbReference type="EMBL" id="OWT56851.1"/>
    </source>
</evidence>
<dbReference type="SUPFAM" id="SSF55781">
    <property type="entry name" value="GAF domain-like"/>
    <property type="match status" value="1"/>
</dbReference>
<feature type="domain" description="HTH iclR-type" evidence="4">
    <location>
        <begin position="2"/>
        <end position="72"/>
    </location>
</feature>